<feature type="compositionally biased region" description="Basic and acidic residues" evidence="3">
    <location>
        <begin position="1243"/>
        <end position="1258"/>
    </location>
</feature>
<keyword evidence="6" id="KW-0548">Nucleotidyltransferase</keyword>
<feature type="domain" description="Reverse transcriptase" evidence="5">
    <location>
        <begin position="1955"/>
        <end position="2210"/>
    </location>
</feature>
<evidence type="ECO:0000313" key="7">
    <source>
        <dbReference type="Proteomes" id="UP000036403"/>
    </source>
</evidence>
<keyword evidence="1" id="KW-0862">Zinc</keyword>
<sequence length="2210" mass="241618">MVHGMDRKEFEDVPAQGDGPPRARQSGNTVPVPAGSLSDDGLAVESEESSAVAMVIASTSEVSSRRIIDPGVEGLLDGFDLQPVVRLPRMDMGLVLGSPETSGFGQQVPFCGPFGPPSDVEETVTGASACVSGAVVISDDEQVSNPPSKGAVDKVTCGRVGKPLRRRRDRPPTTGEWVGITEALERYNAARAVELELDEIEYILDPKVPPKQTKGKKDLPSIDGLRRDLSDYSYEAIRKKSGESFELLDKLSDKSSGLSGRLVHEIRMASRSLVASVVELSDRAERHELEILKRNRGNEYLIKDIERLRGELEIARIEIVSLRSSVSSSGRSPPHKKAKGLVDSDTREIGTQMDLEEVSLDPVSAPLPVSPAIERVMANKCCSPVWSAETPVFPVSEGTPRGGESGVSPSGSRDLTALEQSLLDHIEALFAQRNSLQEDIGRIRKGMEDPLKDSTPSALDEKLGESRTTARVKRKRSRKKGRKPSAGDHSCPPLPPSDEFGAASLPCVEPLAVSPVLRDGRWSQVVGRRARRASRAATALKDGLSAPPGHGTTSGPGKSVRDDGIAAPRPARGDPSSVRMARGRSEPGPRLRPPTTAVVSVTIKPGSELGYREIMAEARSKIDLKELGIANSRIKQAVNGGVLIQIPGKDRVKLADDLANKMDEVLKGKGVSIGRPSKLAELRVRGIDISVTPDNVASAIALAGGCDKNFVRVGRIRETASGLGTVWVRCPALAAKRVVNAGRVRLGWGFASVELLPLRPRSISEPQYLGAGVAGTIVPGAPMSSSNEGLAEVLEAGISVNLATVVDQEEDPNLEEDLCAGLAVKTRSIDNILKDVYAGYKTAALSDGNLKDSFDLEGIPSSEILPPRYTIRRIMLRWRSTLKPPRRRGRLRRRRRNRLVDPSPEKGSITDQIDLTADYETPHGSDYTDVELVGRLGVTRRQAKETRGDSRVKSSTPRKGKKAAIFGSKIDFKPDLDSISSSQLLGISATNAGLIDLECVEVVEAVRARSSNFQGSWSGRMRVKLNKINDVIRALTQKAESSGDPSLLEARVRELSDELLATRKESSKERIELDKLKAENEILRKEIAGMRTELKKLDKIENENDDLWRIVKELKAELSNLKKGGVTAEGSGSVRGKASGFSDAPPSSSVDTSSVAVSSEIRVAGSSRDAPETKKKMDEQTEHPVKEANKGEPGAAAPVAMEWERLPQRTPRPSRPRVVANVQLVPPRGPGSATKKRRISHKGSVEESKEGSKPDKVTVRNTPSSKSGVGKVKGSSESGTPNRRRDSKPTLPKGAETNLKRKPKGPVSPRTVAVSITSRSKGFSYKDVLIKARNKISLKDLKIESTRLRRAANGGYLIEILDKDSAGQATVACPVTYGELRFVGLDDTILPEEVVQFIACEGKCEEVDIKIGNIQPMRNGLNTIWARCPISAAAVIAQRKRVRMGFSCTSNIDRSNLCFNCGGEGHSLRDCKLPSHCVVCESAGSNSDHRMGSALCDTNKRKPGKSRSSDPDMLEQNMIELKVGLCVISEPIRIPNTVFWFGSDDGKAAIRWNPEILRSPCTLAGRGRHFVAIRCRDFYVVSCYVSLSLPMADFLEFLEELSGAIRALDGKIILCGDFNSKSSHWGSPITDIRGDEVERWAAANDLRIANVGSVPTCVRPQGSSIINLTWVSPRAIGLVDDWSVREDVETLSDHSYITFSVGFPLVRSTSGGRTGRRWNLSKMDMTAFDLSLTWACYDDSLGEDAFSVKDFAQWLDDTIEEACDASAPRIGPKQPKRAAYWWSDSIAELRTACIRARRRWIRGRGARRPTFVVENLRMEYRSKKKDLKRAINRAKSAAWRELILTLDSDPWDLPYRLVFGRLRRSFPSLSEMLEPEVLDRLLDGLFPGGSERDTPGDWRDFRWDDEWAVSFGEVFRLLKGRAAKNTAPGPDGFKATLLRRVPNCMLDKITVCYNRCMKDGVFPVCWKNANLVLIPKGEKGSITGLPKVRPICLLDKIGKTFERVIADRLLDWLENNEDVDLSANQFGFRKQKSTCDALSRVKAITSGSVGEGGIAIAVAIDIENAFNSLPWHSNRAALAEKRIPDYLRRIVDSYLSERSIEFRNTQGELVRRSVEAGVPQGSVFGPLLWNIAYDSTLRVAKEQGSHIVCYADDTLIIATADNIGTATVRAGIQVARVLSQIKRLGLRVSVQKRRSSSTDVPGRKPFHPSP</sequence>
<feature type="compositionally biased region" description="Low complexity" evidence="3">
    <location>
        <begin position="1264"/>
        <end position="1279"/>
    </location>
</feature>
<accession>A0A0J7NC28</accession>
<feature type="compositionally biased region" description="Basic residues" evidence="3">
    <location>
        <begin position="470"/>
        <end position="483"/>
    </location>
</feature>
<feature type="compositionally biased region" description="Basic and acidic residues" evidence="3">
    <location>
        <begin position="942"/>
        <end position="952"/>
    </location>
</feature>
<dbReference type="Gene3D" id="3.60.10.10">
    <property type="entry name" value="Endonuclease/exonuclease/phosphatase"/>
    <property type="match status" value="1"/>
</dbReference>
<feature type="compositionally biased region" description="Basic and acidic residues" evidence="3">
    <location>
        <begin position="1"/>
        <end position="11"/>
    </location>
</feature>
<feature type="coiled-coil region" evidence="2">
    <location>
        <begin position="298"/>
        <end position="325"/>
    </location>
</feature>
<evidence type="ECO:0000259" key="4">
    <source>
        <dbReference type="PROSITE" id="PS50158"/>
    </source>
</evidence>
<feature type="region of interest" description="Disordered" evidence="3">
    <location>
        <begin position="391"/>
        <end position="413"/>
    </location>
</feature>
<dbReference type="SMART" id="SM00343">
    <property type="entry name" value="ZnF_C2HC"/>
    <property type="match status" value="1"/>
</dbReference>
<gene>
    <name evidence="6" type="ORF">RF55_10145</name>
</gene>
<dbReference type="PANTHER" id="PTHR19446">
    <property type="entry name" value="REVERSE TRANSCRIPTASES"/>
    <property type="match status" value="1"/>
</dbReference>
<dbReference type="InterPro" id="IPR043502">
    <property type="entry name" value="DNA/RNA_pol_sf"/>
</dbReference>
<dbReference type="Pfam" id="PF14529">
    <property type="entry name" value="Exo_endo_phos_2"/>
    <property type="match status" value="1"/>
</dbReference>
<evidence type="ECO:0000313" key="6">
    <source>
        <dbReference type="EMBL" id="KMQ90130.1"/>
    </source>
</evidence>
<organism evidence="6 7">
    <name type="scientific">Lasius niger</name>
    <name type="common">Black garden ant</name>
    <dbReference type="NCBI Taxonomy" id="67767"/>
    <lineage>
        <taxon>Eukaryota</taxon>
        <taxon>Metazoa</taxon>
        <taxon>Ecdysozoa</taxon>
        <taxon>Arthropoda</taxon>
        <taxon>Hexapoda</taxon>
        <taxon>Insecta</taxon>
        <taxon>Pterygota</taxon>
        <taxon>Neoptera</taxon>
        <taxon>Endopterygota</taxon>
        <taxon>Hymenoptera</taxon>
        <taxon>Apocrita</taxon>
        <taxon>Aculeata</taxon>
        <taxon>Formicoidea</taxon>
        <taxon>Formicidae</taxon>
        <taxon>Formicinae</taxon>
        <taxon>Lasius</taxon>
        <taxon>Lasius</taxon>
    </lineage>
</organism>
<feature type="region of interest" description="Disordered" evidence="3">
    <location>
        <begin position="525"/>
        <end position="596"/>
    </location>
</feature>
<dbReference type="STRING" id="67767.A0A0J7NC28"/>
<feature type="compositionally biased region" description="Low complexity" evidence="3">
    <location>
        <begin position="1142"/>
        <end position="1159"/>
    </location>
</feature>
<keyword evidence="1" id="KW-0479">Metal-binding</keyword>
<evidence type="ECO:0000256" key="3">
    <source>
        <dbReference type="SAM" id="MobiDB-lite"/>
    </source>
</evidence>
<keyword evidence="2" id="KW-0175">Coiled coil</keyword>
<feature type="region of interest" description="Disordered" evidence="3">
    <location>
        <begin position="1"/>
        <end position="45"/>
    </location>
</feature>
<dbReference type="OrthoDB" id="7700848at2759"/>
<feature type="region of interest" description="Disordered" evidence="3">
    <location>
        <begin position="1124"/>
        <end position="1312"/>
    </location>
</feature>
<dbReference type="GO" id="GO:0008270">
    <property type="term" value="F:zinc ion binding"/>
    <property type="evidence" value="ECO:0007669"/>
    <property type="project" value="UniProtKB-KW"/>
</dbReference>
<evidence type="ECO:0000256" key="1">
    <source>
        <dbReference type="PROSITE-ProRule" id="PRU00047"/>
    </source>
</evidence>
<feature type="compositionally biased region" description="Basic residues" evidence="3">
    <location>
        <begin position="886"/>
        <end position="897"/>
    </location>
</feature>
<keyword evidence="7" id="KW-1185">Reference proteome</keyword>
<feature type="region of interest" description="Disordered" evidence="3">
    <location>
        <begin position="445"/>
        <end position="497"/>
    </location>
</feature>
<keyword evidence="6" id="KW-0695">RNA-directed DNA polymerase</keyword>
<feature type="region of interest" description="Disordered" evidence="3">
    <location>
        <begin position="939"/>
        <end position="960"/>
    </location>
</feature>
<dbReference type="Pfam" id="PF00098">
    <property type="entry name" value="zf-CCHC"/>
    <property type="match status" value="1"/>
</dbReference>
<proteinExistence type="predicted"/>
<dbReference type="Pfam" id="PF00078">
    <property type="entry name" value="RVT_1"/>
    <property type="match status" value="1"/>
</dbReference>
<dbReference type="GO" id="GO:0003676">
    <property type="term" value="F:nucleic acid binding"/>
    <property type="evidence" value="ECO:0007669"/>
    <property type="project" value="InterPro"/>
</dbReference>
<protein>
    <submittedName>
        <fullName evidence="6">Reverse transcriptase</fullName>
    </submittedName>
</protein>
<dbReference type="InterPro" id="IPR005135">
    <property type="entry name" value="Endo/exonuclease/phosphatase"/>
</dbReference>
<feature type="compositionally biased region" description="Basic and acidic residues" evidence="3">
    <location>
        <begin position="1169"/>
        <end position="1190"/>
    </location>
</feature>
<name>A0A0J7NC28_LASNI</name>
<dbReference type="Proteomes" id="UP000036403">
    <property type="component" value="Unassembled WGS sequence"/>
</dbReference>
<dbReference type="PROSITE" id="PS50158">
    <property type="entry name" value="ZF_CCHC"/>
    <property type="match status" value="1"/>
</dbReference>
<feature type="domain" description="CCHC-type" evidence="4">
    <location>
        <begin position="1458"/>
        <end position="1472"/>
    </location>
</feature>
<keyword evidence="6" id="KW-0808">Transferase</keyword>
<feature type="region of interest" description="Disordered" evidence="3">
    <location>
        <begin position="886"/>
        <end position="911"/>
    </location>
</feature>
<dbReference type="SUPFAM" id="SSF56219">
    <property type="entry name" value="DNase I-like"/>
    <property type="match status" value="1"/>
</dbReference>
<comment type="caution">
    <text evidence="6">The sequence shown here is derived from an EMBL/GenBank/DDBJ whole genome shotgun (WGS) entry which is preliminary data.</text>
</comment>
<dbReference type="InterPro" id="IPR036691">
    <property type="entry name" value="Endo/exonu/phosph_ase_sf"/>
</dbReference>
<dbReference type="InterPro" id="IPR000477">
    <property type="entry name" value="RT_dom"/>
</dbReference>
<dbReference type="CDD" id="cd01650">
    <property type="entry name" value="RT_nLTR_like"/>
    <property type="match status" value="1"/>
</dbReference>
<dbReference type="CDD" id="cd09077">
    <property type="entry name" value="R1-I-EN"/>
    <property type="match status" value="1"/>
</dbReference>
<evidence type="ECO:0000256" key="2">
    <source>
        <dbReference type="SAM" id="Coils"/>
    </source>
</evidence>
<dbReference type="SUPFAM" id="SSF56672">
    <property type="entry name" value="DNA/RNA polymerases"/>
    <property type="match status" value="1"/>
</dbReference>
<dbReference type="GO" id="GO:0003964">
    <property type="term" value="F:RNA-directed DNA polymerase activity"/>
    <property type="evidence" value="ECO:0007669"/>
    <property type="project" value="UniProtKB-KW"/>
</dbReference>
<keyword evidence="1" id="KW-0863">Zinc-finger</keyword>
<evidence type="ECO:0000259" key="5">
    <source>
        <dbReference type="PROSITE" id="PS50878"/>
    </source>
</evidence>
<dbReference type="InterPro" id="IPR001878">
    <property type="entry name" value="Znf_CCHC"/>
</dbReference>
<dbReference type="EMBL" id="LBMM01006996">
    <property type="protein sequence ID" value="KMQ90130.1"/>
    <property type="molecule type" value="Genomic_DNA"/>
</dbReference>
<feature type="coiled-coil region" evidence="2">
    <location>
        <begin position="1059"/>
        <end position="1117"/>
    </location>
</feature>
<reference evidence="6 7" key="1">
    <citation type="submission" date="2015-04" db="EMBL/GenBank/DDBJ databases">
        <title>Lasius niger genome sequencing.</title>
        <authorList>
            <person name="Konorov E.A."/>
            <person name="Nikitin M.A."/>
            <person name="Kirill M.V."/>
            <person name="Chang P."/>
        </authorList>
    </citation>
    <scope>NUCLEOTIDE SEQUENCE [LARGE SCALE GENOMIC DNA]</scope>
    <source>
        <tissue evidence="6">Whole</tissue>
    </source>
</reference>
<dbReference type="PROSITE" id="PS50878">
    <property type="entry name" value="RT_POL"/>
    <property type="match status" value="1"/>
</dbReference>
<dbReference type="PaxDb" id="67767-A0A0J7NC28"/>